<evidence type="ECO:0000256" key="6">
    <source>
        <dbReference type="ARBA" id="ARBA00023157"/>
    </source>
</evidence>
<evidence type="ECO:0000256" key="3">
    <source>
        <dbReference type="ARBA" id="ARBA00022525"/>
    </source>
</evidence>
<dbReference type="GO" id="GO:0005576">
    <property type="term" value="C:extracellular region"/>
    <property type="evidence" value="ECO:0007669"/>
    <property type="project" value="UniProtKB-SubCell"/>
</dbReference>
<dbReference type="SMART" id="SM00020">
    <property type="entry name" value="Tryp_SPc"/>
    <property type="match status" value="1"/>
</dbReference>
<dbReference type="InterPro" id="IPR050430">
    <property type="entry name" value="Peptidase_S1"/>
</dbReference>
<name>A0ABD3NX62_9STRA</name>
<dbReference type="InterPro" id="IPR043504">
    <property type="entry name" value="Peptidase_S1_PA_chymotrypsin"/>
</dbReference>
<evidence type="ECO:0000313" key="11">
    <source>
        <dbReference type="EMBL" id="KAL3779992.1"/>
    </source>
</evidence>
<proteinExistence type="inferred from homology"/>
<sequence>MHQLLIMLLLWQVASATIDRARSHSEIKTIINELPSRVEESTVQNTKGQHKRHRVHKNLFDGAVVPSPRIINGVSAPEDRYPHAVSLQYTNQHYCGASLVAPDMILTAAHCGEIPASIIIGRYNLAEYDNDYEVFYGRKEIRHPDFDQETVNNDFLLIVLDGVSKFPSIRLNSDASIPADNDNLVVMGWGDVNPSDAVQTTSDYLRDTTVLYVPNDECETSKGWVDTEQGPTMGYYEGGISDNMMCAVDDVGTVSDACQGDSGGALVYPGEEEDGSGDIQVGIVSWGFGCADPNFPGVYSRVSSQYDWLKTTICSNSKSPPDYLGCTPNYFANNSPTVSPTTKTEGEGLITIFVETDPLNPQDLGWKLTSHPEGDTIDSRAVGSYADQYQEAFRHEVLVDPEKFYRLTIYDQKGDGFLGYIAVFKGRSYIMNDVLVLEPGFTSVSGRSVSHGFYVGSNPERTLTLDLNFDDKPEEVAWSIVNVENELELGFKWFGWYGDGMLSAIESIPILGSDTDSQQYILEVLDKGGDGICCDQGTGSYTLSFDGTEIVSGGSFGTEDTSTFVMSSSGTVELQSTTAQQSSASVSVEANASYYMVPATGICKLNDDSKPTWITVTYTDFHMCCDESWNRLQCLDANPSGSLSMPSSYTETDGSSIVTFSPVTGYYSCSQAGLTCTVTCTGCGSIIQQTLSMSAEYVDKSTIIYTSKGEGSALTLIETDLSSINRITCDEGCTCNIVNDNDLGCGLSGASGVATSDGDASGASDDGENNAAVVPSSFVALLLLYSVGSCIML</sequence>
<feature type="signal peptide" evidence="9">
    <location>
        <begin position="1"/>
        <end position="16"/>
    </location>
</feature>
<comment type="subcellular location">
    <subcellularLocation>
        <location evidence="1">Secreted</location>
    </subcellularLocation>
</comment>
<dbReference type="PANTHER" id="PTHR24276">
    <property type="entry name" value="POLYSERASE-RELATED"/>
    <property type="match status" value="1"/>
</dbReference>
<dbReference type="InterPro" id="IPR001314">
    <property type="entry name" value="Peptidase_S1A"/>
</dbReference>
<dbReference type="PROSITE" id="PS00135">
    <property type="entry name" value="TRYPSIN_SER"/>
    <property type="match status" value="1"/>
</dbReference>
<evidence type="ECO:0000256" key="1">
    <source>
        <dbReference type="ARBA" id="ARBA00004613"/>
    </source>
</evidence>
<evidence type="ECO:0000256" key="5">
    <source>
        <dbReference type="ARBA" id="ARBA00023026"/>
    </source>
</evidence>
<keyword evidence="4 9" id="KW-0732">Signal</keyword>
<evidence type="ECO:0000313" key="12">
    <source>
        <dbReference type="Proteomes" id="UP001530400"/>
    </source>
</evidence>
<protein>
    <recommendedName>
        <fullName evidence="10">Peptidase S1 domain-containing protein</fullName>
    </recommendedName>
</protein>
<evidence type="ECO:0000256" key="7">
    <source>
        <dbReference type="ARBA" id="ARBA00023180"/>
    </source>
</evidence>
<dbReference type="PROSITE" id="PS00134">
    <property type="entry name" value="TRYPSIN_HIS"/>
    <property type="match status" value="1"/>
</dbReference>
<dbReference type="PANTHER" id="PTHR24276:SF91">
    <property type="entry name" value="AT26814P-RELATED"/>
    <property type="match status" value="1"/>
</dbReference>
<keyword evidence="7" id="KW-0325">Glycoprotein</keyword>
<dbReference type="PROSITE" id="PS50240">
    <property type="entry name" value="TRYPSIN_DOM"/>
    <property type="match status" value="1"/>
</dbReference>
<dbReference type="InterPro" id="IPR001254">
    <property type="entry name" value="Trypsin_dom"/>
</dbReference>
<dbReference type="InterPro" id="IPR018114">
    <property type="entry name" value="TRYPSIN_HIS"/>
</dbReference>
<dbReference type="FunFam" id="2.40.10.10:FF:000054">
    <property type="entry name" value="Complement C1r subcomponent"/>
    <property type="match status" value="1"/>
</dbReference>
<organism evidence="11 12">
    <name type="scientific">Cyclotella atomus</name>
    <dbReference type="NCBI Taxonomy" id="382360"/>
    <lineage>
        <taxon>Eukaryota</taxon>
        <taxon>Sar</taxon>
        <taxon>Stramenopiles</taxon>
        <taxon>Ochrophyta</taxon>
        <taxon>Bacillariophyta</taxon>
        <taxon>Coscinodiscophyceae</taxon>
        <taxon>Thalassiosirophycidae</taxon>
        <taxon>Stephanodiscales</taxon>
        <taxon>Stephanodiscaceae</taxon>
        <taxon>Cyclotella</taxon>
    </lineage>
</organism>
<dbReference type="Pfam" id="PF00089">
    <property type="entry name" value="Trypsin"/>
    <property type="match status" value="1"/>
</dbReference>
<keyword evidence="3" id="KW-0964">Secreted</keyword>
<dbReference type="EMBL" id="JALLPJ020000910">
    <property type="protein sequence ID" value="KAL3779992.1"/>
    <property type="molecule type" value="Genomic_DNA"/>
</dbReference>
<feature type="domain" description="Peptidase S1" evidence="10">
    <location>
        <begin position="70"/>
        <end position="314"/>
    </location>
</feature>
<keyword evidence="8" id="KW-0720">Serine protease</keyword>
<dbReference type="InterPro" id="IPR033116">
    <property type="entry name" value="TRYPSIN_SER"/>
</dbReference>
<keyword evidence="12" id="KW-1185">Reference proteome</keyword>
<keyword evidence="6" id="KW-1015">Disulfide bond</keyword>
<dbReference type="SUPFAM" id="SSF50494">
    <property type="entry name" value="Trypsin-like serine proteases"/>
    <property type="match status" value="1"/>
</dbReference>
<keyword evidence="8" id="KW-0378">Hydrolase</keyword>
<gene>
    <name evidence="11" type="ORF">ACHAWO_000311</name>
</gene>
<evidence type="ECO:0000256" key="4">
    <source>
        <dbReference type="ARBA" id="ARBA00022729"/>
    </source>
</evidence>
<accession>A0ABD3NX62</accession>
<dbReference type="CDD" id="cd00190">
    <property type="entry name" value="Tryp_SPc"/>
    <property type="match status" value="1"/>
</dbReference>
<feature type="chain" id="PRO_5044881435" description="Peptidase S1 domain-containing protein" evidence="9">
    <location>
        <begin position="17"/>
        <end position="793"/>
    </location>
</feature>
<comment type="caution">
    <text evidence="11">The sequence shown here is derived from an EMBL/GenBank/DDBJ whole genome shotgun (WGS) entry which is preliminary data.</text>
</comment>
<reference evidence="11 12" key="1">
    <citation type="submission" date="2024-10" db="EMBL/GenBank/DDBJ databases">
        <title>Updated reference genomes for cyclostephanoid diatoms.</title>
        <authorList>
            <person name="Roberts W.R."/>
            <person name="Alverson A.J."/>
        </authorList>
    </citation>
    <scope>NUCLEOTIDE SEQUENCE [LARGE SCALE GENOMIC DNA]</scope>
    <source>
        <strain evidence="11 12">AJA010-31</strain>
    </source>
</reference>
<dbReference type="GO" id="GO:0008236">
    <property type="term" value="F:serine-type peptidase activity"/>
    <property type="evidence" value="ECO:0007669"/>
    <property type="project" value="UniProtKB-KW"/>
</dbReference>
<comment type="similarity">
    <text evidence="2">Belongs to the peptidase S1 family.</text>
</comment>
<dbReference type="InterPro" id="IPR009003">
    <property type="entry name" value="Peptidase_S1_PA"/>
</dbReference>
<dbReference type="GO" id="GO:0006508">
    <property type="term" value="P:proteolysis"/>
    <property type="evidence" value="ECO:0007669"/>
    <property type="project" value="UniProtKB-KW"/>
</dbReference>
<keyword evidence="5" id="KW-0843">Virulence</keyword>
<dbReference type="Gene3D" id="2.40.10.10">
    <property type="entry name" value="Trypsin-like serine proteases"/>
    <property type="match status" value="1"/>
</dbReference>
<keyword evidence="8" id="KW-0645">Protease</keyword>
<evidence type="ECO:0000256" key="2">
    <source>
        <dbReference type="ARBA" id="ARBA00007664"/>
    </source>
</evidence>
<dbReference type="AlphaFoldDB" id="A0ABD3NX62"/>
<evidence type="ECO:0000256" key="9">
    <source>
        <dbReference type="SAM" id="SignalP"/>
    </source>
</evidence>
<evidence type="ECO:0000256" key="8">
    <source>
        <dbReference type="RuleBase" id="RU363034"/>
    </source>
</evidence>
<evidence type="ECO:0000259" key="10">
    <source>
        <dbReference type="PROSITE" id="PS50240"/>
    </source>
</evidence>
<dbReference type="Proteomes" id="UP001530400">
    <property type="component" value="Unassembled WGS sequence"/>
</dbReference>
<dbReference type="PRINTS" id="PR00722">
    <property type="entry name" value="CHYMOTRYPSIN"/>
</dbReference>